<evidence type="ECO:0000256" key="1">
    <source>
        <dbReference type="SAM" id="Coils"/>
    </source>
</evidence>
<organism evidence="2 3">
    <name type="scientific">Vairimorpha ceranae</name>
    <dbReference type="NCBI Taxonomy" id="40302"/>
    <lineage>
        <taxon>Eukaryota</taxon>
        <taxon>Fungi</taxon>
        <taxon>Fungi incertae sedis</taxon>
        <taxon>Microsporidia</taxon>
        <taxon>Nosematidae</taxon>
        <taxon>Vairimorpha</taxon>
    </lineage>
</organism>
<protein>
    <submittedName>
        <fullName evidence="2">Uncharacterized protein</fullName>
    </submittedName>
</protein>
<sequence length="305" mass="36936">MAKESLSNTDISNSKILYKEDLKTEEYNLLKAENTTLKGEISLLRQNMLQLEKSNYELRLEKSETNKSMYLNSKKADLELLKIQCKINENKPSIFKRSANSNYIDVKWALEHSNSDINFKLEPFEYNRLKFFKEYFYNDFYQFDTKEIIKYIDKFSKEKYKKFLDYFELFACKLDVFNRFFHLVFINNHFIDKKVLLFDQIPLDWIINFRNGDALPLLKEFIERYTEKMIIFMYRVIFERPFITNLLINTKTFTKMISQNDYTVKFLKNIISEKGGLNLINKHNIHLFNKEQLKKIYKDDYMDIL</sequence>
<keyword evidence="1" id="KW-0175">Coiled coil</keyword>
<comment type="caution">
    <text evidence="2">The sequence shown here is derived from an EMBL/GenBank/DDBJ whole genome shotgun (WGS) entry which is preliminary data.</text>
</comment>
<evidence type="ECO:0000313" key="3">
    <source>
        <dbReference type="Proteomes" id="UP000034350"/>
    </source>
</evidence>
<keyword evidence="3" id="KW-1185">Reference proteome</keyword>
<dbReference type="RefSeq" id="XP_024330974.1">
    <property type="nucleotide sequence ID" value="XM_024474863.1"/>
</dbReference>
<dbReference type="GeneID" id="36319791"/>
<name>A0A0F9YRM2_9MICR</name>
<dbReference type="AlphaFoldDB" id="A0A0F9YRM2"/>
<dbReference type="Proteomes" id="UP000034350">
    <property type="component" value="Unassembled WGS sequence"/>
</dbReference>
<evidence type="ECO:0000313" key="2">
    <source>
        <dbReference type="EMBL" id="KKO75232.1"/>
    </source>
</evidence>
<dbReference type="VEuPathDB" id="MicrosporidiaDB:G9O61_00g013430"/>
<reference evidence="2 3" key="1">
    <citation type="journal article" date="2015" name="Environ. Microbiol.">
        <title>Genome analyses suggest the presence of polyploidy and recent human-driven expansions in eight global populations of the honeybee pathogen Nosema ceranae.</title>
        <authorList>
            <person name="Pelin A."/>
            <person name="Selman M."/>
            <person name="Aris-Brosou S."/>
            <person name="Farinelli L."/>
            <person name="Corradi N."/>
        </authorList>
    </citation>
    <scope>NUCLEOTIDE SEQUENCE [LARGE SCALE GENOMIC DNA]</scope>
    <source>
        <strain evidence="2 3">PA08 1199</strain>
    </source>
</reference>
<dbReference type="EMBL" id="JPQZ01000027">
    <property type="protein sequence ID" value="KKO75232.1"/>
    <property type="molecule type" value="Genomic_DNA"/>
</dbReference>
<accession>A0A0F9YRM2</accession>
<dbReference type="VEuPathDB" id="MicrosporidiaDB:AAJ76_2700014719"/>
<dbReference type="OrthoDB" id="2193238at2759"/>
<proteinExistence type="predicted"/>
<gene>
    <name evidence="2" type="ORF">AAJ76_2700014719</name>
</gene>
<feature type="coiled-coil region" evidence="1">
    <location>
        <begin position="27"/>
        <end position="66"/>
    </location>
</feature>